<name>A0A6J5ZVT6_9ZZZZ</name>
<evidence type="ECO:0000256" key="6">
    <source>
        <dbReference type="SAM" id="MobiDB-lite"/>
    </source>
</evidence>
<evidence type="ECO:0000256" key="2">
    <source>
        <dbReference type="ARBA" id="ARBA00022730"/>
    </source>
</evidence>
<dbReference type="Pfam" id="PF00237">
    <property type="entry name" value="Ribosomal_L22"/>
    <property type="match status" value="1"/>
</dbReference>
<dbReference type="GO" id="GO:0019843">
    <property type="term" value="F:rRNA binding"/>
    <property type="evidence" value="ECO:0007669"/>
    <property type="project" value="UniProtKB-KW"/>
</dbReference>
<keyword evidence="2" id="KW-0699">rRNA-binding</keyword>
<dbReference type="NCBIfam" id="TIGR01044">
    <property type="entry name" value="rplV_bact"/>
    <property type="match status" value="1"/>
</dbReference>
<organism evidence="7">
    <name type="scientific">freshwater metagenome</name>
    <dbReference type="NCBI Taxonomy" id="449393"/>
    <lineage>
        <taxon>unclassified sequences</taxon>
        <taxon>metagenomes</taxon>
        <taxon>ecological metagenomes</taxon>
    </lineage>
</organism>
<dbReference type="InterPro" id="IPR005727">
    <property type="entry name" value="Ribosomal_uL22_bac/chlpt-type"/>
</dbReference>
<feature type="compositionally biased region" description="Basic and acidic residues" evidence="6">
    <location>
        <begin position="66"/>
        <end position="78"/>
    </location>
</feature>
<evidence type="ECO:0000313" key="7">
    <source>
        <dbReference type="EMBL" id="CAB4343463.1"/>
    </source>
</evidence>
<dbReference type="Gene3D" id="3.90.470.10">
    <property type="entry name" value="Ribosomal protein L22/L17"/>
    <property type="match status" value="1"/>
</dbReference>
<dbReference type="GO" id="GO:0006412">
    <property type="term" value="P:translation"/>
    <property type="evidence" value="ECO:0007669"/>
    <property type="project" value="InterPro"/>
</dbReference>
<dbReference type="CDD" id="cd00336">
    <property type="entry name" value="Ribosomal_L22"/>
    <property type="match status" value="1"/>
</dbReference>
<dbReference type="AlphaFoldDB" id="A0A6J5ZVT6"/>
<accession>A0A6J5ZVT6</accession>
<evidence type="ECO:0000256" key="4">
    <source>
        <dbReference type="ARBA" id="ARBA00022980"/>
    </source>
</evidence>
<dbReference type="SUPFAM" id="SSF54843">
    <property type="entry name" value="Ribosomal protein L22"/>
    <property type="match status" value="1"/>
</dbReference>
<feature type="compositionally biased region" description="Basic and acidic residues" evidence="6">
    <location>
        <begin position="1"/>
        <end position="16"/>
    </location>
</feature>
<dbReference type="GO" id="GO:0022625">
    <property type="term" value="C:cytosolic large ribosomal subunit"/>
    <property type="evidence" value="ECO:0007669"/>
    <property type="project" value="TreeGrafter"/>
</dbReference>
<dbReference type="InterPro" id="IPR047867">
    <property type="entry name" value="Ribosomal_uL22_bac/org-type"/>
</dbReference>
<comment type="similarity">
    <text evidence="1">Belongs to the universal ribosomal protein uL22 family.</text>
</comment>
<keyword evidence="3" id="KW-0694">RNA-binding</keyword>
<evidence type="ECO:0000256" key="3">
    <source>
        <dbReference type="ARBA" id="ARBA00022884"/>
    </source>
</evidence>
<sequence>MADDPKKEEAEVEEKPKRRLRRSKAETDAPTTEAATDEAVEAAEGSDEVAEAAEEKPAAKSKAKPKAKDEPKAEEAPKKVIPAFDPENPPVIKAHARYVRTSARKARLVCDHIRGHSVTEARMILAHTPRDVANDWQKLLESAVANAEHNLELDGENLRILSVQADEGPTLKRFRPRAMGRASAIHKRTSHLSISLTPKE</sequence>
<dbReference type="InterPro" id="IPR018260">
    <property type="entry name" value="Ribosomal_uL22_CS"/>
</dbReference>
<proteinExistence type="inferred from homology"/>
<dbReference type="InterPro" id="IPR001063">
    <property type="entry name" value="Ribosomal_uL22"/>
</dbReference>
<dbReference type="PROSITE" id="PS00464">
    <property type="entry name" value="RIBOSOMAL_L22"/>
    <property type="match status" value="1"/>
</dbReference>
<dbReference type="EMBL" id="CAESAN010000057">
    <property type="protein sequence ID" value="CAB4343463.1"/>
    <property type="molecule type" value="Genomic_DNA"/>
</dbReference>
<gene>
    <name evidence="7" type="ORF">UFOPK3547_00804</name>
</gene>
<evidence type="ECO:0000256" key="5">
    <source>
        <dbReference type="ARBA" id="ARBA00023274"/>
    </source>
</evidence>
<dbReference type="PANTHER" id="PTHR13501:SF8">
    <property type="entry name" value="LARGE RIBOSOMAL SUBUNIT PROTEIN UL22M"/>
    <property type="match status" value="1"/>
</dbReference>
<dbReference type="InterPro" id="IPR036394">
    <property type="entry name" value="Ribosomal_uL22_sf"/>
</dbReference>
<dbReference type="GO" id="GO:0003735">
    <property type="term" value="F:structural constituent of ribosome"/>
    <property type="evidence" value="ECO:0007669"/>
    <property type="project" value="InterPro"/>
</dbReference>
<evidence type="ECO:0000256" key="1">
    <source>
        <dbReference type="ARBA" id="ARBA00009451"/>
    </source>
</evidence>
<feature type="compositionally biased region" description="Acidic residues" evidence="6">
    <location>
        <begin position="35"/>
        <end position="52"/>
    </location>
</feature>
<keyword evidence="5" id="KW-0687">Ribonucleoprotein</keyword>
<feature type="region of interest" description="Disordered" evidence="6">
    <location>
        <begin position="1"/>
        <end position="88"/>
    </location>
</feature>
<reference evidence="7" key="1">
    <citation type="submission" date="2020-05" db="EMBL/GenBank/DDBJ databases">
        <authorList>
            <person name="Chiriac C."/>
            <person name="Salcher M."/>
            <person name="Ghai R."/>
            <person name="Kavagutti S V."/>
        </authorList>
    </citation>
    <scope>NUCLEOTIDE SEQUENCE</scope>
</reference>
<protein>
    <submittedName>
        <fullName evidence="7">Unannotated protein</fullName>
    </submittedName>
</protein>
<keyword evidence="4" id="KW-0689">Ribosomal protein</keyword>
<dbReference type="PANTHER" id="PTHR13501">
    <property type="entry name" value="CHLOROPLAST 50S RIBOSOMAL PROTEIN L22-RELATED"/>
    <property type="match status" value="1"/>
</dbReference>
<dbReference type="HAMAP" id="MF_01331_B">
    <property type="entry name" value="Ribosomal_uL22_B"/>
    <property type="match status" value="1"/>
</dbReference>